<dbReference type="EMBL" id="CAJOBI010345855">
    <property type="protein sequence ID" value="CAF5217735.1"/>
    <property type="molecule type" value="Genomic_DNA"/>
</dbReference>
<dbReference type="InterPro" id="IPR011076">
    <property type="entry name" value="Malate_synth_sf"/>
</dbReference>
<evidence type="ECO:0000313" key="2">
    <source>
        <dbReference type="EMBL" id="CAF5217735.1"/>
    </source>
</evidence>
<comment type="caution">
    <text evidence="2">The sequence shown here is derived from an EMBL/GenBank/DDBJ whole genome shotgun (WGS) entry which is preliminary data.</text>
</comment>
<dbReference type="PANTHER" id="PTHR42739">
    <property type="entry name" value="MALATE SYNTHASE G"/>
    <property type="match status" value="1"/>
</dbReference>
<feature type="non-terminal residue" evidence="2">
    <location>
        <position position="1"/>
    </location>
</feature>
<dbReference type="GO" id="GO:0006097">
    <property type="term" value="P:glyoxylate cycle"/>
    <property type="evidence" value="ECO:0007669"/>
    <property type="project" value="InterPro"/>
</dbReference>
<reference evidence="2" key="1">
    <citation type="submission" date="2021-02" db="EMBL/GenBank/DDBJ databases">
        <authorList>
            <person name="Nowell W R."/>
        </authorList>
    </citation>
    <scope>NUCLEOTIDE SEQUENCE</scope>
</reference>
<evidence type="ECO:0000259" key="1">
    <source>
        <dbReference type="Pfam" id="PF20658"/>
    </source>
</evidence>
<dbReference type="GO" id="GO:0005829">
    <property type="term" value="C:cytosol"/>
    <property type="evidence" value="ECO:0007669"/>
    <property type="project" value="TreeGrafter"/>
</dbReference>
<dbReference type="Gene3D" id="2.170.170.11">
    <property type="entry name" value="Malate synthase G - maily-beta sub-domain"/>
    <property type="match status" value="1"/>
</dbReference>
<feature type="domain" description="Malate synthase G alpha-beta insertion" evidence="1">
    <location>
        <begin position="39"/>
        <end position="115"/>
    </location>
</feature>
<dbReference type="Proteomes" id="UP000676336">
    <property type="component" value="Unassembled WGS sequence"/>
</dbReference>
<dbReference type="GO" id="GO:0004474">
    <property type="term" value="F:malate synthase activity"/>
    <property type="evidence" value="ECO:0007669"/>
    <property type="project" value="InterPro"/>
</dbReference>
<dbReference type="AlphaFoldDB" id="A0A8S3JI03"/>
<evidence type="ECO:0000313" key="3">
    <source>
        <dbReference type="Proteomes" id="UP000676336"/>
    </source>
</evidence>
<dbReference type="InterPro" id="IPR006253">
    <property type="entry name" value="Malate_synthG"/>
</dbReference>
<dbReference type="GO" id="GO:0009436">
    <property type="term" value="P:glyoxylate catabolic process"/>
    <property type="evidence" value="ECO:0007669"/>
    <property type="project" value="TreeGrafter"/>
</dbReference>
<name>A0A8S3JI03_9BILA</name>
<proteinExistence type="predicted"/>
<protein>
    <recommendedName>
        <fullName evidence="1">Malate synthase G alpha-beta insertion domain-containing protein</fullName>
    </recommendedName>
</protein>
<sequence>MNARFTLNAANARWGSLYDALYGTDAIPENDGCEKTDKYNKKRGDKVIAYTRKFLDQNIPLANGSSHANAKKYSVATGELKVTLQDDTVVGLQSPNQFVGYQGDADTPKSVLFVHHGLHIEIQIDRPHSRNDAAGIKDVLLEAALTTIVDCEDSVAAVDADDKVELYRNWLGLMKGTLKAEFPKGKITITRKLNE</sequence>
<accession>A0A8S3JI03</accession>
<dbReference type="SUPFAM" id="SSF51645">
    <property type="entry name" value="Malate synthase G"/>
    <property type="match status" value="1"/>
</dbReference>
<dbReference type="PANTHER" id="PTHR42739:SF1">
    <property type="entry name" value="MALATE SYNTHASE G"/>
    <property type="match status" value="1"/>
</dbReference>
<dbReference type="Pfam" id="PF20658">
    <property type="entry name" value="MSG_insertion"/>
    <property type="match status" value="1"/>
</dbReference>
<gene>
    <name evidence="2" type="ORF">SMN809_LOCUS80625</name>
</gene>
<organism evidence="2 3">
    <name type="scientific">Rotaria magnacalcarata</name>
    <dbReference type="NCBI Taxonomy" id="392030"/>
    <lineage>
        <taxon>Eukaryota</taxon>
        <taxon>Metazoa</taxon>
        <taxon>Spiralia</taxon>
        <taxon>Gnathifera</taxon>
        <taxon>Rotifera</taxon>
        <taxon>Eurotatoria</taxon>
        <taxon>Bdelloidea</taxon>
        <taxon>Philodinida</taxon>
        <taxon>Philodinidae</taxon>
        <taxon>Rotaria</taxon>
    </lineage>
</organism>
<dbReference type="GO" id="GO:0000287">
    <property type="term" value="F:magnesium ion binding"/>
    <property type="evidence" value="ECO:0007669"/>
    <property type="project" value="TreeGrafter"/>
</dbReference>
<dbReference type="InterPro" id="IPR048357">
    <property type="entry name" value="MSG_insertion"/>
</dbReference>